<dbReference type="Proteomes" id="UP000028582">
    <property type="component" value="Unassembled WGS sequence"/>
</dbReference>
<feature type="region of interest" description="Disordered" evidence="1">
    <location>
        <begin position="1"/>
        <end position="107"/>
    </location>
</feature>
<evidence type="ECO:0000313" key="2">
    <source>
        <dbReference type="EMBL" id="ETO75024.1"/>
    </source>
</evidence>
<evidence type="ECO:0000256" key="1">
    <source>
        <dbReference type="SAM" id="MobiDB-lite"/>
    </source>
</evidence>
<organism evidence="2 3">
    <name type="scientific">Phytophthora nicotianae P1976</name>
    <dbReference type="NCBI Taxonomy" id="1317066"/>
    <lineage>
        <taxon>Eukaryota</taxon>
        <taxon>Sar</taxon>
        <taxon>Stramenopiles</taxon>
        <taxon>Oomycota</taxon>
        <taxon>Peronosporomycetes</taxon>
        <taxon>Peronosporales</taxon>
        <taxon>Peronosporaceae</taxon>
        <taxon>Phytophthora</taxon>
    </lineage>
</organism>
<gene>
    <name evidence="2" type="ORF">F444_09339</name>
</gene>
<dbReference type="AlphaFoldDB" id="A0A081A813"/>
<dbReference type="OrthoDB" id="102926at2759"/>
<sequence length="129" mass="14789">MASMSLSFILCESEEDSPPRTRLQRKERSVSSSVARQDEDEDVPAAEPKNQSSIARRRNRGDSNSSKRRKAIPTSDRLHHVRQLQNMRQRRYRERKKSTASALQANADNLLQENGALETAILEHFNSQK</sequence>
<dbReference type="EMBL" id="ANJA01001730">
    <property type="protein sequence ID" value="ETO75024.1"/>
    <property type="molecule type" value="Genomic_DNA"/>
</dbReference>
<name>A0A081A813_PHYNI</name>
<protein>
    <submittedName>
        <fullName evidence="2">Uncharacterized protein</fullName>
    </submittedName>
</protein>
<accession>A0A081A813</accession>
<proteinExistence type="predicted"/>
<reference evidence="2 3" key="1">
    <citation type="submission" date="2013-11" db="EMBL/GenBank/DDBJ databases">
        <title>The Genome Sequence of Phytophthora parasitica P1976.</title>
        <authorList>
            <consortium name="The Broad Institute Genomics Platform"/>
            <person name="Russ C."/>
            <person name="Tyler B."/>
            <person name="Panabieres F."/>
            <person name="Shan W."/>
            <person name="Tripathy S."/>
            <person name="Grunwald N."/>
            <person name="Machado M."/>
            <person name="Johnson C.S."/>
            <person name="Walker B."/>
            <person name="Young S."/>
            <person name="Zeng Q."/>
            <person name="Gargeya S."/>
            <person name="Fitzgerald M."/>
            <person name="Haas B."/>
            <person name="Abouelleil A."/>
            <person name="Allen A.W."/>
            <person name="Alvarado L."/>
            <person name="Arachchi H.M."/>
            <person name="Berlin A.M."/>
            <person name="Chapman S.B."/>
            <person name="Gainer-Dewar J."/>
            <person name="Goldberg J."/>
            <person name="Griggs A."/>
            <person name="Gujja S."/>
            <person name="Hansen M."/>
            <person name="Howarth C."/>
            <person name="Imamovic A."/>
            <person name="Ireland A."/>
            <person name="Larimer J."/>
            <person name="McCowan C."/>
            <person name="Murphy C."/>
            <person name="Pearson M."/>
            <person name="Poon T.W."/>
            <person name="Priest M."/>
            <person name="Roberts A."/>
            <person name="Saif S."/>
            <person name="Shea T."/>
            <person name="Sisk P."/>
            <person name="Sykes S."/>
            <person name="Wortman J."/>
            <person name="Nusbaum C."/>
            <person name="Birren B."/>
        </authorList>
    </citation>
    <scope>NUCLEOTIDE SEQUENCE [LARGE SCALE GENOMIC DNA]</scope>
    <source>
        <strain evidence="2 3">P1976</strain>
    </source>
</reference>
<comment type="caution">
    <text evidence="2">The sequence shown here is derived from an EMBL/GenBank/DDBJ whole genome shotgun (WGS) entry which is preliminary data.</text>
</comment>
<evidence type="ECO:0000313" key="3">
    <source>
        <dbReference type="Proteomes" id="UP000028582"/>
    </source>
</evidence>
<feature type="compositionally biased region" description="Basic residues" evidence="1">
    <location>
        <begin position="88"/>
        <end position="98"/>
    </location>
</feature>